<keyword evidence="1" id="KW-0812">Transmembrane</keyword>
<keyword evidence="1" id="KW-1133">Transmembrane helix</keyword>
<dbReference type="EMBL" id="BKAJ01000024">
    <property type="protein sequence ID" value="GEP54173.1"/>
    <property type="molecule type" value="Genomic_DNA"/>
</dbReference>
<gene>
    <name evidence="2" type="ORF">RSO01_13390</name>
</gene>
<accession>A0A512N5F7</accession>
<keyword evidence="1" id="KW-0472">Membrane</keyword>
<dbReference type="Proteomes" id="UP000321058">
    <property type="component" value="Unassembled WGS sequence"/>
</dbReference>
<feature type="transmembrane region" description="Helical" evidence="1">
    <location>
        <begin position="6"/>
        <end position="26"/>
    </location>
</feature>
<proteinExistence type="predicted"/>
<sequence>MLWEFIAQHWISGLVGIIGGILAWVASNAFGKPLTDFWSDRREVLQTIEEHWRVSTTSSQKRTEEALEHLRKASSILAAHDSANSIAINVYCWARCYDLAMASQLVRGISAHIAEGYDVNEIRKNNMEAARLKLGATRGMTKARRAELKKLVEEKR</sequence>
<organism evidence="2 3">
    <name type="scientific">Reyranella soli</name>
    <dbReference type="NCBI Taxonomy" id="1230389"/>
    <lineage>
        <taxon>Bacteria</taxon>
        <taxon>Pseudomonadati</taxon>
        <taxon>Pseudomonadota</taxon>
        <taxon>Alphaproteobacteria</taxon>
        <taxon>Hyphomicrobiales</taxon>
        <taxon>Reyranellaceae</taxon>
        <taxon>Reyranella</taxon>
    </lineage>
</organism>
<reference evidence="2 3" key="1">
    <citation type="submission" date="2019-07" db="EMBL/GenBank/DDBJ databases">
        <title>Whole genome shotgun sequence of Reyranella soli NBRC 108950.</title>
        <authorList>
            <person name="Hosoyama A."/>
            <person name="Uohara A."/>
            <person name="Ohji S."/>
            <person name="Ichikawa N."/>
        </authorList>
    </citation>
    <scope>NUCLEOTIDE SEQUENCE [LARGE SCALE GENOMIC DNA]</scope>
    <source>
        <strain evidence="2 3">NBRC 108950</strain>
    </source>
</reference>
<evidence type="ECO:0000313" key="3">
    <source>
        <dbReference type="Proteomes" id="UP000321058"/>
    </source>
</evidence>
<evidence type="ECO:0000313" key="2">
    <source>
        <dbReference type="EMBL" id="GEP54173.1"/>
    </source>
</evidence>
<name>A0A512N5F7_9HYPH</name>
<keyword evidence="3" id="KW-1185">Reference proteome</keyword>
<dbReference type="RefSeq" id="WP_147147480.1">
    <property type="nucleotide sequence ID" value="NZ_BKAJ01000024.1"/>
</dbReference>
<dbReference type="AlphaFoldDB" id="A0A512N5F7"/>
<comment type="caution">
    <text evidence="2">The sequence shown here is derived from an EMBL/GenBank/DDBJ whole genome shotgun (WGS) entry which is preliminary data.</text>
</comment>
<evidence type="ECO:0000256" key="1">
    <source>
        <dbReference type="SAM" id="Phobius"/>
    </source>
</evidence>
<protein>
    <submittedName>
        <fullName evidence="2">Uncharacterized protein</fullName>
    </submittedName>
</protein>